<comment type="similarity">
    <text evidence="1 4">Belongs to the CKS family.</text>
</comment>
<dbReference type="EMBL" id="JARBJD010000253">
    <property type="protein sequence ID" value="KAK2945605.1"/>
    <property type="molecule type" value="Genomic_DNA"/>
</dbReference>
<dbReference type="Gene3D" id="3.30.170.10">
    <property type="entry name" value="Cyclin-dependent kinase, regulatory subunit"/>
    <property type="match status" value="1"/>
</dbReference>
<dbReference type="Pfam" id="PF01111">
    <property type="entry name" value="CKS"/>
    <property type="match status" value="1"/>
</dbReference>
<protein>
    <recommendedName>
        <fullName evidence="4">Cyclin-dependent kinases regulatory subunit</fullName>
    </recommendedName>
</protein>
<name>A0ABQ9X1G0_9EUKA</name>
<comment type="function">
    <text evidence="4">Binds to the catalytic subunit of the cyclin dependent kinases and is essential for their biological function.</text>
</comment>
<feature type="compositionally biased region" description="Basic and acidic residues" evidence="5">
    <location>
        <begin position="104"/>
        <end position="113"/>
    </location>
</feature>
<keyword evidence="3 4" id="KW-0131">Cell cycle</keyword>
<keyword evidence="7" id="KW-1185">Reference proteome</keyword>
<dbReference type="InterPro" id="IPR036858">
    <property type="entry name" value="Cyclin-dep_kinase_reg-sub_sf"/>
</dbReference>
<accession>A0ABQ9X1G0</accession>
<dbReference type="InterPro" id="IPR000789">
    <property type="entry name" value="Cyclin-dep_kinase_reg-sub"/>
</dbReference>
<dbReference type="Proteomes" id="UP001281761">
    <property type="component" value="Unassembled WGS sequence"/>
</dbReference>
<feature type="region of interest" description="Disordered" evidence="5">
    <location>
        <begin position="97"/>
        <end position="129"/>
    </location>
</feature>
<evidence type="ECO:0000313" key="7">
    <source>
        <dbReference type="Proteomes" id="UP001281761"/>
    </source>
</evidence>
<sequence>MDVCSKPSSLLLGHQNSIETTEATFMAQNKERDPTAEIFYSERISDDTYEYRHVILPKELADRVPTTHLMKESEWRDLGIRQSEGWQFSRLSTIIAKSKNPDSPQKRAHEGSHPHMSPQKSPEANRSSSSTKVGISVQCFYCGQSGNYLSLGNLEHSCGQKFFACPCPACKKIGSWARKGALRCVCGHAFYGDICHTCGDVFVCDENLFPGVFVHDKCRTQFTAMVCPTCKEIGHWDVSGRILHCKCGSRFFATYCRCGKFASWQAEAVPGILVHSSCGEQYYCDVCPCGDIVLWNKDAFPGMLSHKNCGSKFLALACPYCHKISHWNSFGHLRCLCGKQFKVSPEQVSGTD</sequence>
<evidence type="ECO:0000256" key="3">
    <source>
        <dbReference type="ARBA" id="ARBA00023306"/>
    </source>
</evidence>
<dbReference type="PRINTS" id="PR00296">
    <property type="entry name" value="CYCLINKINASE"/>
</dbReference>
<feature type="compositionally biased region" description="Polar residues" evidence="5">
    <location>
        <begin position="118"/>
        <end position="129"/>
    </location>
</feature>
<keyword evidence="2 4" id="KW-0132">Cell division</keyword>
<proteinExistence type="inferred from homology"/>
<evidence type="ECO:0000256" key="4">
    <source>
        <dbReference type="RuleBase" id="RU311113"/>
    </source>
</evidence>
<reference evidence="6 7" key="1">
    <citation type="journal article" date="2022" name="bioRxiv">
        <title>Genomics of Preaxostyla Flagellates Illuminates Evolutionary Transitions and the Path Towards Mitochondrial Loss.</title>
        <authorList>
            <person name="Novak L.V.F."/>
            <person name="Treitli S.C."/>
            <person name="Pyrih J."/>
            <person name="Halakuc P."/>
            <person name="Pipaliya S.V."/>
            <person name="Vacek V."/>
            <person name="Brzon O."/>
            <person name="Soukal P."/>
            <person name="Eme L."/>
            <person name="Dacks J.B."/>
            <person name="Karnkowska A."/>
            <person name="Elias M."/>
            <person name="Hampl V."/>
        </authorList>
    </citation>
    <scope>NUCLEOTIDE SEQUENCE [LARGE SCALE GENOMIC DNA]</scope>
    <source>
        <strain evidence="6">NAU3</strain>
        <tissue evidence="6">Gut</tissue>
    </source>
</reference>
<evidence type="ECO:0000313" key="6">
    <source>
        <dbReference type="EMBL" id="KAK2945605.1"/>
    </source>
</evidence>
<dbReference type="SUPFAM" id="SSF55637">
    <property type="entry name" value="Cell cycle regulatory proteins"/>
    <property type="match status" value="1"/>
</dbReference>
<dbReference type="PANTHER" id="PTHR23415">
    <property type="entry name" value="CYCLIN-DEPENDENT KINASES REGULATORY SUBUNIT/60S RIBOSOME SUBUNIT BIOGENESIS PROTEIN NIP7"/>
    <property type="match status" value="1"/>
</dbReference>
<evidence type="ECO:0000256" key="1">
    <source>
        <dbReference type="ARBA" id="ARBA00007782"/>
    </source>
</evidence>
<evidence type="ECO:0000256" key="5">
    <source>
        <dbReference type="SAM" id="MobiDB-lite"/>
    </source>
</evidence>
<gene>
    <name evidence="6" type="ORF">BLNAU_19460</name>
</gene>
<evidence type="ECO:0000256" key="2">
    <source>
        <dbReference type="ARBA" id="ARBA00022618"/>
    </source>
</evidence>
<dbReference type="SMART" id="SM01084">
    <property type="entry name" value="CKS"/>
    <property type="match status" value="1"/>
</dbReference>
<comment type="caution">
    <text evidence="6">The sequence shown here is derived from an EMBL/GenBank/DDBJ whole genome shotgun (WGS) entry which is preliminary data.</text>
</comment>
<organism evidence="6 7">
    <name type="scientific">Blattamonas nauphoetae</name>
    <dbReference type="NCBI Taxonomy" id="2049346"/>
    <lineage>
        <taxon>Eukaryota</taxon>
        <taxon>Metamonada</taxon>
        <taxon>Preaxostyla</taxon>
        <taxon>Oxymonadida</taxon>
        <taxon>Blattamonas</taxon>
    </lineage>
</organism>